<evidence type="ECO:0000313" key="2">
    <source>
        <dbReference type="Proteomes" id="UP000789739"/>
    </source>
</evidence>
<dbReference type="Gene3D" id="3.30.420.40">
    <property type="match status" value="1"/>
</dbReference>
<gene>
    <name evidence="1" type="ORF">PBRASI_LOCUS7285</name>
</gene>
<keyword evidence="2" id="KW-1185">Reference proteome</keyword>
<protein>
    <submittedName>
        <fullName evidence="1">9037_t:CDS:1</fullName>
    </submittedName>
</protein>
<dbReference type="PANTHER" id="PTHR14187">
    <property type="entry name" value="ALPHA KINASE/ELONGATION FACTOR 2 KINASE"/>
    <property type="match status" value="1"/>
</dbReference>
<accession>A0A9N9C861</accession>
<dbReference type="AlphaFoldDB" id="A0A9N9C861"/>
<dbReference type="EMBL" id="CAJVPI010001095">
    <property type="protein sequence ID" value="CAG8594146.1"/>
    <property type="molecule type" value="Genomic_DNA"/>
</dbReference>
<organism evidence="1 2">
    <name type="scientific">Paraglomus brasilianum</name>
    <dbReference type="NCBI Taxonomy" id="144538"/>
    <lineage>
        <taxon>Eukaryota</taxon>
        <taxon>Fungi</taxon>
        <taxon>Fungi incertae sedis</taxon>
        <taxon>Mucoromycota</taxon>
        <taxon>Glomeromycotina</taxon>
        <taxon>Glomeromycetes</taxon>
        <taxon>Paraglomerales</taxon>
        <taxon>Paraglomeraceae</taxon>
        <taxon>Paraglomus</taxon>
    </lineage>
</organism>
<dbReference type="OrthoDB" id="2963168at2759"/>
<evidence type="ECO:0000313" key="1">
    <source>
        <dbReference type="EMBL" id="CAG8594146.1"/>
    </source>
</evidence>
<name>A0A9N9C861_9GLOM</name>
<sequence>MSDLPFWSLPDRAKKDFRIVVGIDFGTTFSSYAFADKENPNQIESQDTWPEEKGPLRTNTALQYDNEWKVIKWGYAALAERPRTKKLFAQPENRPVELFKLHLGNMPQDRKPRLPMGLDYRKAITDYLTKLNESIKETIQARWPNFDYHSHVIKIMTVPAEYDEKARHIMRMCAFEAGIINTLNSESLEFTTEPEAAAIYCVSALKEHNLNPGSTFLVVYCGEDTVDLTTWTLLADNKLSEIIERTGDFCGSAYVDREFIKYIASVIGNSAVRNVEEKHNTQLQYMIQQFHPAVKFGFNGERAEFMTKEVDIEKLCPALMQYVQGEEKERMEDSEWIIELDYETVKSFFDPVVERILRLIRNQLCKTGATSAIFLIGELLESMYLLRRVRSEFSSEVGTIAVPPRHIAAVSRGAVYYGLHISAATSLDVTAGPSLAGPSLDV</sequence>
<dbReference type="InterPro" id="IPR043129">
    <property type="entry name" value="ATPase_NBD"/>
</dbReference>
<proteinExistence type="predicted"/>
<dbReference type="Proteomes" id="UP000789739">
    <property type="component" value="Unassembled WGS sequence"/>
</dbReference>
<dbReference type="SUPFAM" id="SSF53067">
    <property type="entry name" value="Actin-like ATPase domain"/>
    <property type="match status" value="2"/>
</dbReference>
<comment type="caution">
    <text evidence="1">The sequence shown here is derived from an EMBL/GenBank/DDBJ whole genome shotgun (WGS) entry which is preliminary data.</text>
</comment>
<reference evidence="1" key="1">
    <citation type="submission" date="2021-06" db="EMBL/GenBank/DDBJ databases">
        <authorList>
            <person name="Kallberg Y."/>
            <person name="Tangrot J."/>
            <person name="Rosling A."/>
        </authorList>
    </citation>
    <scope>NUCLEOTIDE SEQUENCE</scope>
    <source>
        <strain evidence="1">BR232B</strain>
    </source>
</reference>
<dbReference type="PANTHER" id="PTHR14187:SF5">
    <property type="entry name" value="HEAT SHOCK 70 KDA PROTEIN 12A"/>
    <property type="match status" value="1"/>
</dbReference>